<evidence type="ECO:0000256" key="1">
    <source>
        <dbReference type="SAM" id="MobiDB-lite"/>
    </source>
</evidence>
<feature type="compositionally biased region" description="Pro residues" evidence="1">
    <location>
        <begin position="28"/>
        <end position="40"/>
    </location>
</feature>
<dbReference type="OrthoDB" id="5915970at2"/>
<proteinExistence type="predicted"/>
<feature type="chain" id="PRO_5015561894" evidence="2">
    <location>
        <begin position="24"/>
        <end position="610"/>
    </location>
</feature>
<dbReference type="Proteomes" id="UP000241346">
    <property type="component" value="Unassembled WGS sequence"/>
</dbReference>
<feature type="signal peptide" evidence="2">
    <location>
        <begin position="1"/>
        <end position="23"/>
    </location>
</feature>
<gene>
    <name evidence="3" type="ORF">C9J01_19195</name>
</gene>
<name>A0A2T3NA10_9GAMM</name>
<keyword evidence="2" id="KW-0732">Signal</keyword>
<protein>
    <submittedName>
        <fullName evidence="3">Uncharacterized protein</fullName>
    </submittedName>
</protein>
<evidence type="ECO:0000256" key="2">
    <source>
        <dbReference type="SAM" id="SignalP"/>
    </source>
</evidence>
<feature type="region of interest" description="Disordered" evidence="1">
    <location>
        <begin position="19"/>
        <end position="44"/>
    </location>
</feature>
<dbReference type="EMBL" id="PYMB01000011">
    <property type="protein sequence ID" value="PSW10335.1"/>
    <property type="molecule type" value="Genomic_DNA"/>
</dbReference>
<reference evidence="3 4" key="1">
    <citation type="submission" date="2018-03" db="EMBL/GenBank/DDBJ databases">
        <title>Whole genome sequencing of Histamine producing bacteria.</title>
        <authorList>
            <person name="Butler K."/>
        </authorList>
    </citation>
    <scope>NUCLEOTIDE SEQUENCE [LARGE SCALE GENOMIC DNA]</scope>
    <source>
        <strain evidence="3 4">DSM 19138</strain>
    </source>
</reference>
<sequence>MNKVLPLAALVAFALTGCGGSSSDNPQQPEPTPTPDPIPPVSELIRGTAASGAPIRGEVMVLDADGDTHTYLATDGGKFEFKRAELALPAIVKATGAAGGGSHEIYSLILEDQNITNITPLTQLLISRVSGVAASKVFDNFEQYKPALTLKALQEAQVELKSVLAPLLTAAEIEESFDLLNTEFEANYTSIDAVLDLIDIAWSDTSANISYKGNGYAAELKFNENWSNEKLSNSDGELTVEHIGNTLSYISSADKVLEGFIMAEEDEASAYLHPDAFWYGSTGLEIYRKLKDMYPNETDTMNRYKDYAIKQIAEDGSFLLSYTECYQDSPFATCGRSKAWFSEDQEGDITFMGRKDDIPLNVQAILIARRSAWADDQSAFDWSIEIDAFPDASSVCGKMPDSFNNTSWFAGIPKLAEMKDYMPVETVTITGNGIEGALVLDRIYKEVNGGIITACHLASSTYGYTDDEGLFHPLSLVIDGYAVDKQETIRDNTSYSVEYQYVDGSPNTTETITVGKGKVSDEEMAPYLASIDELRNTAGDFYMRWSRESQLATDIDVWVTEVNEYGSKRVAVEYGAHEVSSDELNALKHAYLVAFDEYGRSISVGYDFNN</sequence>
<dbReference type="PROSITE" id="PS51257">
    <property type="entry name" value="PROKAR_LIPOPROTEIN"/>
    <property type="match status" value="1"/>
</dbReference>
<accession>A0A2T3NA10</accession>
<comment type="caution">
    <text evidence="3">The sequence shown here is derived from an EMBL/GenBank/DDBJ whole genome shotgun (WGS) entry which is preliminary data.</text>
</comment>
<evidence type="ECO:0000313" key="3">
    <source>
        <dbReference type="EMBL" id="PSW10335.1"/>
    </source>
</evidence>
<evidence type="ECO:0000313" key="4">
    <source>
        <dbReference type="Proteomes" id="UP000241346"/>
    </source>
</evidence>
<dbReference type="AlphaFoldDB" id="A0A2T3NA10"/>
<dbReference type="RefSeq" id="WP_107299749.1">
    <property type="nucleotide sequence ID" value="NZ_PYMB01000011.1"/>
</dbReference>
<organism evidence="3 4">
    <name type="scientific">Photobacterium rosenbergii</name>
    <dbReference type="NCBI Taxonomy" id="294936"/>
    <lineage>
        <taxon>Bacteria</taxon>
        <taxon>Pseudomonadati</taxon>
        <taxon>Pseudomonadota</taxon>
        <taxon>Gammaproteobacteria</taxon>
        <taxon>Vibrionales</taxon>
        <taxon>Vibrionaceae</taxon>
        <taxon>Photobacterium</taxon>
    </lineage>
</organism>